<evidence type="ECO:0000313" key="2">
    <source>
        <dbReference type="EMBL" id="KAK8943063.1"/>
    </source>
</evidence>
<protein>
    <submittedName>
        <fullName evidence="2">Uncharacterized protein</fullName>
    </submittedName>
</protein>
<feature type="compositionally biased region" description="Polar residues" evidence="1">
    <location>
        <begin position="101"/>
        <end position="114"/>
    </location>
</feature>
<feature type="region of interest" description="Disordered" evidence="1">
    <location>
        <begin position="45"/>
        <end position="70"/>
    </location>
</feature>
<evidence type="ECO:0000313" key="3">
    <source>
        <dbReference type="Proteomes" id="UP001418222"/>
    </source>
</evidence>
<gene>
    <name evidence="2" type="ORF">KSP39_PZI009674</name>
</gene>
<reference evidence="2 3" key="1">
    <citation type="journal article" date="2022" name="Nat. Plants">
        <title>Genomes of leafy and leafless Platanthera orchids illuminate the evolution of mycoheterotrophy.</title>
        <authorList>
            <person name="Li M.H."/>
            <person name="Liu K.W."/>
            <person name="Li Z."/>
            <person name="Lu H.C."/>
            <person name="Ye Q.L."/>
            <person name="Zhang D."/>
            <person name="Wang J.Y."/>
            <person name="Li Y.F."/>
            <person name="Zhong Z.M."/>
            <person name="Liu X."/>
            <person name="Yu X."/>
            <person name="Liu D.K."/>
            <person name="Tu X.D."/>
            <person name="Liu B."/>
            <person name="Hao Y."/>
            <person name="Liao X.Y."/>
            <person name="Jiang Y.T."/>
            <person name="Sun W.H."/>
            <person name="Chen J."/>
            <person name="Chen Y.Q."/>
            <person name="Ai Y."/>
            <person name="Zhai J.W."/>
            <person name="Wu S.S."/>
            <person name="Zhou Z."/>
            <person name="Hsiao Y.Y."/>
            <person name="Wu W.L."/>
            <person name="Chen Y.Y."/>
            <person name="Lin Y.F."/>
            <person name="Hsu J.L."/>
            <person name="Li C.Y."/>
            <person name="Wang Z.W."/>
            <person name="Zhao X."/>
            <person name="Zhong W.Y."/>
            <person name="Ma X.K."/>
            <person name="Ma L."/>
            <person name="Huang J."/>
            <person name="Chen G.Z."/>
            <person name="Huang M.Z."/>
            <person name="Huang L."/>
            <person name="Peng D.H."/>
            <person name="Luo Y.B."/>
            <person name="Zou S.Q."/>
            <person name="Chen S.P."/>
            <person name="Lan S."/>
            <person name="Tsai W.C."/>
            <person name="Van de Peer Y."/>
            <person name="Liu Z.J."/>
        </authorList>
    </citation>
    <scope>NUCLEOTIDE SEQUENCE [LARGE SCALE GENOMIC DNA]</scope>
    <source>
        <strain evidence="2">Lor287</strain>
    </source>
</reference>
<feature type="region of interest" description="Disordered" evidence="1">
    <location>
        <begin position="93"/>
        <end position="128"/>
    </location>
</feature>
<dbReference type="AlphaFoldDB" id="A0AAP0G7V7"/>
<keyword evidence="3" id="KW-1185">Reference proteome</keyword>
<dbReference type="EMBL" id="JBBWWQ010000007">
    <property type="protein sequence ID" value="KAK8943063.1"/>
    <property type="molecule type" value="Genomic_DNA"/>
</dbReference>
<dbReference type="Proteomes" id="UP001418222">
    <property type="component" value="Unassembled WGS sequence"/>
</dbReference>
<feature type="region of interest" description="Disordered" evidence="1">
    <location>
        <begin position="1"/>
        <end position="20"/>
    </location>
</feature>
<feature type="compositionally biased region" description="Basic and acidic residues" evidence="1">
    <location>
        <begin position="45"/>
        <end position="54"/>
    </location>
</feature>
<comment type="caution">
    <text evidence="2">The sequence shown here is derived from an EMBL/GenBank/DDBJ whole genome shotgun (WGS) entry which is preliminary data.</text>
</comment>
<sequence length="128" mass="14506">MASEMRRIRNAAKSRSAPPPTWMRREIFEGLWDIWEACKFKDLQESNRKNRLSDRGGQGVVKSTGHFSAPGPGYFSTAAPGYYTSHGYFPVPSQHPHAQYQVESQAHASTQRQPFENHHSSDTQITQS</sequence>
<accession>A0AAP0G7V7</accession>
<name>A0AAP0G7V7_9ASPA</name>
<evidence type="ECO:0000256" key="1">
    <source>
        <dbReference type="SAM" id="MobiDB-lite"/>
    </source>
</evidence>
<organism evidence="2 3">
    <name type="scientific">Platanthera zijinensis</name>
    <dbReference type="NCBI Taxonomy" id="2320716"/>
    <lineage>
        <taxon>Eukaryota</taxon>
        <taxon>Viridiplantae</taxon>
        <taxon>Streptophyta</taxon>
        <taxon>Embryophyta</taxon>
        <taxon>Tracheophyta</taxon>
        <taxon>Spermatophyta</taxon>
        <taxon>Magnoliopsida</taxon>
        <taxon>Liliopsida</taxon>
        <taxon>Asparagales</taxon>
        <taxon>Orchidaceae</taxon>
        <taxon>Orchidoideae</taxon>
        <taxon>Orchideae</taxon>
        <taxon>Orchidinae</taxon>
        <taxon>Platanthera</taxon>
    </lineage>
</organism>
<proteinExistence type="predicted"/>